<protein>
    <recommendedName>
        <fullName evidence="8">Methylated-DNA--protein-cysteine methyltransferase</fullName>
        <ecNumber evidence="8">2.1.1.63</ecNumber>
    </recommendedName>
    <alternativeName>
        <fullName evidence="8">6-O-methylguanine-DNA methyltransferase</fullName>
        <shortName evidence="8">MGMT</shortName>
    </alternativeName>
    <alternativeName>
        <fullName evidence="8">O-6-methylguanine-DNA-alkyltransferase</fullName>
    </alternativeName>
</protein>
<dbReference type="GO" id="GO:0032259">
    <property type="term" value="P:methylation"/>
    <property type="evidence" value="ECO:0007669"/>
    <property type="project" value="UniProtKB-KW"/>
</dbReference>
<dbReference type="SUPFAM" id="SSF46767">
    <property type="entry name" value="Methylated DNA-protein cysteine methyltransferase, C-terminal domain"/>
    <property type="match status" value="1"/>
</dbReference>
<evidence type="ECO:0000259" key="9">
    <source>
        <dbReference type="Pfam" id="PF01035"/>
    </source>
</evidence>
<evidence type="ECO:0000256" key="7">
    <source>
        <dbReference type="ARBA" id="ARBA00049348"/>
    </source>
</evidence>
<comment type="function">
    <text evidence="8">Involved in the cellular defense against the biological effects of O6-methylguanine (O6-MeG) and O4-methylthymine (O4-MeT) in DNA. Repairs the methylated nucleobase in DNA by stoichiometrically transferring the methyl group to a cysteine residue in the enzyme. This is a suicide reaction: the enzyme is irreversibly inactivated.</text>
</comment>
<dbReference type="InterPro" id="IPR036388">
    <property type="entry name" value="WH-like_DNA-bd_sf"/>
</dbReference>
<evidence type="ECO:0000256" key="8">
    <source>
        <dbReference type="HAMAP-Rule" id="MF_00772"/>
    </source>
</evidence>
<dbReference type="Gene3D" id="3.30.160.70">
    <property type="entry name" value="Methylated DNA-protein cysteine methyltransferase domain"/>
    <property type="match status" value="1"/>
</dbReference>
<dbReference type="InterPro" id="IPR036631">
    <property type="entry name" value="MGMT_N_sf"/>
</dbReference>
<dbReference type="PANTHER" id="PTHR10815">
    <property type="entry name" value="METHYLATED-DNA--PROTEIN-CYSTEINE METHYLTRANSFERASE"/>
    <property type="match status" value="1"/>
</dbReference>
<organism evidence="11 12">
    <name type="scientific">Ectobacillus antri</name>
    <dbReference type="NCBI Taxonomy" id="2486280"/>
    <lineage>
        <taxon>Bacteria</taxon>
        <taxon>Bacillati</taxon>
        <taxon>Bacillota</taxon>
        <taxon>Bacilli</taxon>
        <taxon>Bacillales</taxon>
        <taxon>Bacillaceae</taxon>
        <taxon>Ectobacillus</taxon>
    </lineage>
</organism>
<dbReference type="NCBIfam" id="TIGR00589">
    <property type="entry name" value="ogt"/>
    <property type="match status" value="1"/>
</dbReference>
<proteinExistence type="inferred from homology"/>
<accession>A0ABT6H445</accession>
<dbReference type="InterPro" id="IPR014048">
    <property type="entry name" value="MethylDNA_cys_MeTrfase_DNA-bd"/>
</dbReference>
<gene>
    <name evidence="11" type="ORF">P6P90_08600</name>
</gene>
<dbReference type="RefSeq" id="WP_124563102.1">
    <property type="nucleotide sequence ID" value="NZ_JARRRY010000005.1"/>
</dbReference>
<keyword evidence="12" id="KW-1185">Reference proteome</keyword>
<dbReference type="InterPro" id="IPR008332">
    <property type="entry name" value="MethylG_MeTrfase_N"/>
</dbReference>
<evidence type="ECO:0000313" key="11">
    <source>
        <dbReference type="EMBL" id="MDG5754033.1"/>
    </source>
</evidence>
<evidence type="ECO:0000256" key="6">
    <source>
        <dbReference type="ARBA" id="ARBA00023204"/>
    </source>
</evidence>
<dbReference type="PROSITE" id="PS00374">
    <property type="entry name" value="MGMT"/>
    <property type="match status" value="1"/>
</dbReference>
<dbReference type="Gene3D" id="1.10.10.10">
    <property type="entry name" value="Winged helix-like DNA-binding domain superfamily/Winged helix DNA-binding domain"/>
    <property type="match status" value="1"/>
</dbReference>
<keyword evidence="2 8" id="KW-0963">Cytoplasm</keyword>
<comment type="subcellular location">
    <subcellularLocation>
        <location evidence="8">Cytoplasm</location>
    </subcellularLocation>
</comment>
<keyword evidence="3 8" id="KW-0489">Methyltransferase</keyword>
<evidence type="ECO:0000256" key="5">
    <source>
        <dbReference type="ARBA" id="ARBA00022763"/>
    </source>
</evidence>
<dbReference type="InterPro" id="IPR023546">
    <property type="entry name" value="MGMT"/>
</dbReference>
<dbReference type="InterPro" id="IPR036217">
    <property type="entry name" value="MethylDNA_cys_MeTrfase_DNAb"/>
</dbReference>
<keyword evidence="5 8" id="KW-0227">DNA damage</keyword>
<dbReference type="Pfam" id="PF01035">
    <property type="entry name" value="DNA_binding_1"/>
    <property type="match status" value="1"/>
</dbReference>
<evidence type="ECO:0000313" key="12">
    <source>
        <dbReference type="Proteomes" id="UP001218246"/>
    </source>
</evidence>
<dbReference type="Pfam" id="PF02870">
    <property type="entry name" value="Methyltransf_1N"/>
    <property type="match status" value="1"/>
</dbReference>
<dbReference type="Proteomes" id="UP001218246">
    <property type="component" value="Unassembled WGS sequence"/>
</dbReference>
<evidence type="ECO:0000256" key="3">
    <source>
        <dbReference type="ARBA" id="ARBA00022603"/>
    </source>
</evidence>
<comment type="catalytic activity">
    <reaction evidence="7 8">
        <text>a 6-O-methyl-2'-deoxyguanosine in DNA + L-cysteinyl-[protein] = S-methyl-L-cysteinyl-[protein] + a 2'-deoxyguanosine in DNA</text>
        <dbReference type="Rhea" id="RHEA:24000"/>
        <dbReference type="Rhea" id="RHEA-COMP:10131"/>
        <dbReference type="Rhea" id="RHEA-COMP:10132"/>
        <dbReference type="Rhea" id="RHEA-COMP:11367"/>
        <dbReference type="Rhea" id="RHEA-COMP:11368"/>
        <dbReference type="ChEBI" id="CHEBI:29950"/>
        <dbReference type="ChEBI" id="CHEBI:82612"/>
        <dbReference type="ChEBI" id="CHEBI:85445"/>
        <dbReference type="ChEBI" id="CHEBI:85448"/>
        <dbReference type="EC" id="2.1.1.63"/>
    </reaction>
</comment>
<dbReference type="EMBL" id="JARULN010000006">
    <property type="protein sequence ID" value="MDG5754033.1"/>
    <property type="molecule type" value="Genomic_DNA"/>
</dbReference>
<keyword evidence="4 8" id="KW-0808">Transferase</keyword>
<feature type="domain" description="Methylguanine DNA methyltransferase ribonuclease-like" evidence="10">
    <location>
        <begin position="17"/>
        <end position="85"/>
    </location>
</feature>
<keyword evidence="6 8" id="KW-0234">DNA repair</keyword>
<evidence type="ECO:0000256" key="2">
    <source>
        <dbReference type="ARBA" id="ARBA00022490"/>
    </source>
</evidence>
<dbReference type="PANTHER" id="PTHR10815:SF12">
    <property type="entry name" value="METHYLATED-DNA--PROTEIN-CYSTEINE METHYLTRANSFERASE, INDUCIBLE"/>
    <property type="match status" value="1"/>
</dbReference>
<feature type="domain" description="Methylated-DNA-[protein]-cysteine S-methyltransferase DNA binding" evidence="9">
    <location>
        <begin position="90"/>
        <end position="168"/>
    </location>
</feature>
<dbReference type="EC" id="2.1.1.63" evidence="8"/>
<name>A0ABT6H445_9BACI</name>
<evidence type="ECO:0000259" key="10">
    <source>
        <dbReference type="Pfam" id="PF02870"/>
    </source>
</evidence>
<dbReference type="CDD" id="cd06445">
    <property type="entry name" value="ATase"/>
    <property type="match status" value="1"/>
</dbReference>
<comment type="miscellaneous">
    <text evidence="8">This enzyme catalyzes only one turnover and therefore is not strictly catalytic. According to one definition, an enzyme is a biocatalyst that acts repeatedly and over many reaction cycles.</text>
</comment>
<evidence type="ECO:0000256" key="4">
    <source>
        <dbReference type="ARBA" id="ARBA00022679"/>
    </source>
</evidence>
<evidence type="ECO:0000256" key="1">
    <source>
        <dbReference type="ARBA" id="ARBA00001286"/>
    </source>
</evidence>
<dbReference type="InterPro" id="IPR001497">
    <property type="entry name" value="MethylDNA_cys_MeTrfase_AS"/>
</dbReference>
<sequence>MKHNVYWTHFTHPKMNGTLYIAATDKGICRITWPHETFEVLEAWVQKKIPDASLIENPVALAPYSTELTEYFNGTRTTFTVPYDLYGTTFQTAVWKALATIPFGETRSYSDIAAETGNANAVRAVGTANGANPVPIIVPCHRVIGKNNALTGFRGGLQMKEVLLTLEGYHNYRKQGHERFQF</sequence>
<dbReference type="HAMAP" id="MF_00772">
    <property type="entry name" value="OGT"/>
    <property type="match status" value="1"/>
</dbReference>
<comment type="catalytic activity">
    <reaction evidence="1 8">
        <text>a 4-O-methyl-thymidine in DNA + L-cysteinyl-[protein] = a thymidine in DNA + S-methyl-L-cysteinyl-[protein]</text>
        <dbReference type="Rhea" id="RHEA:53428"/>
        <dbReference type="Rhea" id="RHEA-COMP:10131"/>
        <dbReference type="Rhea" id="RHEA-COMP:10132"/>
        <dbReference type="Rhea" id="RHEA-COMP:13555"/>
        <dbReference type="Rhea" id="RHEA-COMP:13556"/>
        <dbReference type="ChEBI" id="CHEBI:29950"/>
        <dbReference type="ChEBI" id="CHEBI:82612"/>
        <dbReference type="ChEBI" id="CHEBI:137386"/>
        <dbReference type="ChEBI" id="CHEBI:137387"/>
        <dbReference type="EC" id="2.1.1.63"/>
    </reaction>
</comment>
<dbReference type="GO" id="GO:0003908">
    <property type="term" value="F:methylated-DNA-[protein]-cysteine S-methyltransferase activity"/>
    <property type="evidence" value="ECO:0007669"/>
    <property type="project" value="UniProtKB-EC"/>
</dbReference>
<feature type="active site" description="Nucleophile; methyl group acceptor" evidence="8">
    <location>
        <position position="140"/>
    </location>
</feature>
<comment type="similarity">
    <text evidence="8">Belongs to the MGMT family.</text>
</comment>
<reference evidence="11 12" key="1">
    <citation type="submission" date="2023-04" db="EMBL/GenBank/DDBJ databases">
        <title>Ectobacillus antri isolated from activated sludge.</title>
        <authorList>
            <person name="Yan P."/>
            <person name="Liu X."/>
        </authorList>
    </citation>
    <scope>NUCLEOTIDE SEQUENCE [LARGE SCALE GENOMIC DNA]</scope>
    <source>
        <strain evidence="11 12">C18H</strain>
    </source>
</reference>
<dbReference type="SUPFAM" id="SSF53155">
    <property type="entry name" value="Methylated DNA-protein cysteine methyltransferase domain"/>
    <property type="match status" value="1"/>
</dbReference>
<comment type="caution">
    <text evidence="11">The sequence shown here is derived from an EMBL/GenBank/DDBJ whole genome shotgun (WGS) entry which is preliminary data.</text>
</comment>